<keyword evidence="1" id="KW-0812">Transmembrane</keyword>
<dbReference type="STRING" id="862908.BMS_0712"/>
<sequence length="224" mass="25768">MNQILREYILTFLHPFKTHEVLRERVSKERPLTLASELQRDEENEIIGLSFVEALSVSWVMAMINGIYSIGLIYFGYLTGVFMSENDSLSSLIGNGFSLEYQKVLVSWSIMQVIIFPITLWFYAKVWTVIIKFFGSLFEFDGDLEQSTAEIVNQSMVSNLFLVIPIFGEMIRHFSSIIYLFAGLRNNMSLSILQSLIVICSPLIIFVLFITFVIIYFTSLFAML</sequence>
<dbReference type="OrthoDB" id="5291919at2"/>
<organism evidence="2 3">
    <name type="scientific">Halobacteriovorax marinus (strain ATCC BAA-682 / DSM 15412 / SJ)</name>
    <name type="common">Bacteriovorax marinus</name>
    <dbReference type="NCBI Taxonomy" id="862908"/>
    <lineage>
        <taxon>Bacteria</taxon>
        <taxon>Pseudomonadati</taxon>
        <taxon>Bdellovibrionota</taxon>
        <taxon>Bacteriovoracia</taxon>
        <taxon>Bacteriovoracales</taxon>
        <taxon>Halobacteriovoraceae</taxon>
        <taxon>Halobacteriovorax</taxon>
    </lineage>
</organism>
<feature type="transmembrane region" description="Helical" evidence="1">
    <location>
        <begin position="59"/>
        <end position="83"/>
    </location>
</feature>
<dbReference type="AlphaFoldDB" id="E1X5P9"/>
<evidence type="ECO:0000313" key="2">
    <source>
        <dbReference type="EMBL" id="CBW25616.1"/>
    </source>
</evidence>
<dbReference type="RefSeq" id="WP_014243402.1">
    <property type="nucleotide sequence ID" value="NC_016620.1"/>
</dbReference>
<keyword evidence="1" id="KW-0472">Membrane</keyword>
<reference evidence="3" key="1">
    <citation type="journal article" date="2013" name="ISME J.">
        <title>A small predatory core genome in the divergent marine Bacteriovorax marinus SJ and the terrestrial Bdellovibrio bacteriovorus.</title>
        <authorList>
            <person name="Crossman L.C."/>
            <person name="Chen H."/>
            <person name="Cerdeno-Tarraga A.M."/>
            <person name="Brooks K."/>
            <person name="Quail M.A."/>
            <person name="Pineiro S.A."/>
            <person name="Hobley L."/>
            <person name="Sockett R.E."/>
            <person name="Bentley S.D."/>
            <person name="Parkhill J."/>
            <person name="Williams H.N."/>
            <person name="Stine O.C."/>
        </authorList>
    </citation>
    <scope>NUCLEOTIDE SEQUENCE [LARGE SCALE GENOMIC DNA]</scope>
    <source>
        <strain evidence="3">ATCC BAA-682 / DSM 15412 / SJ</strain>
    </source>
</reference>
<feature type="transmembrane region" description="Helical" evidence="1">
    <location>
        <begin position="160"/>
        <end position="184"/>
    </location>
</feature>
<gene>
    <name evidence="2" type="ordered locus">BMS_0712</name>
</gene>
<proteinExistence type="predicted"/>
<name>E1X5P9_HALMS</name>
<accession>E1X5P9</accession>
<protein>
    <submittedName>
        <fullName evidence="2">Membrane protein</fullName>
    </submittedName>
</protein>
<evidence type="ECO:0000313" key="3">
    <source>
        <dbReference type="Proteomes" id="UP000008963"/>
    </source>
</evidence>
<keyword evidence="3" id="KW-1185">Reference proteome</keyword>
<keyword evidence="1" id="KW-1133">Transmembrane helix</keyword>
<dbReference type="HOGENOM" id="CLU_1233634_0_0_7"/>
<dbReference type="KEGG" id="bmx:BMS_0712"/>
<feature type="transmembrane region" description="Helical" evidence="1">
    <location>
        <begin position="104"/>
        <end position="124"/>
    </location>
</feature>
<dbReference type="EMBL" id="FQ312005">
    <property type="protein sequence ID" value="CBW25616.1"/>
    <property type="molecule type" value="Genomic_DNA"/>
</dbReference>
<dbReference type="Proteomes" id="UP000008963">
    <property type="component" value="Chromosome"/>
</dbReference>
<evidence type="ECO:0000256" key="1">
    <source>
        <dbReference type="SAM" id="Phobius"/>
    </source>
</evidence>
<dbReference type="PATRIC" id="fig|862908.3.peg.684"/>
<feature type="transmembrane region" description="Helical" evidence="1">
    <location>
        <begin position="196"/>
        <end position="217"/>
    </location>
</feature>